<feature type="compositionally biased region" description="Basic residues" evidence="1">
    <location>
        <begin position="112"/>
        <end position="122"/>
    </location>
</feature>
<accession>A0ABM3S762</accession>
<name>A0ABM3S762_BALAC</name>
<sequence length="371" mass="39862">MCKAEVPLAAKQPHPESHRMSGFGVGQQSGQYWQSGTKDSVETREVFISAHLNKSRHVMSGKAYKVQIAFASTQSQILQLQVHVPNTRGPISHIGGQRRCKSRAGPALRPPPKPRPRRRKPTRCSPGAAVAPGAAHRGRRASAPGPTRRRWRRHRSGAPWARRAGPLPSAAGTAADRARPPEPVPSSPPPRQSSQSRRTSSAGRLFRCANAQQANPNKMGAARRPRIQSAVSFEADRPRLRPMKGSGRGEGRRGWGSGLGGGEGGVAEQRVMAAPPNGRAGGGVRAPSTGVHRDLNFFLLSLMKEATMLCAALWSNPCGKGLKAASGQQPTRKCSPQSNNSMRNWDFPGCAVVKTLHSQCRGPTFNPWSGN</sequence>
<evidence type="ECO:0000313" key="2">
    <source>
        <dbReference type="Proteomes" id="UP001652580"/>
    </source>
</evidence>
<proteinExistence type="predicted"/>
<dbReference type="RefSeq" id="XP_057385688.1">
    <property type="nucleotide sequence ID" value="XM_057529705.1"/>
</dbReference>
<gene>
    <name evidence="3" type="primary">LOC114235713</name>
</gene>
<feature type="compositionally biased region" description="Pro residues" evidence="1">
    <location>
        <begin position="181"/>
        <end position="191"/>
    </location>
</feature>
<reference evidence="3" key="1">
    <citation type="submission" date="2025-08" db="UniProtKB">
        <authorList>
            <consortium name="RefSeq"/>
        </authorList>
    </citation>
    <scope>IDENTIFICATION</scope>
</reference>
<evidence type="ECO:0000256" key="1">
    <source>
        <dbReference type="SAM" id="MobiDB-lite"/>
    </source>
</evidence>
<protein>
    <submittedName>
        <fullName evidence="3">Uncharacterized protein LOC114235713</fullName>
    </submittedName>
</protein>
<dbReference type="GeneID" id="114235713"/>
<feature type="region of interest" description="Disordered" evidence="1">
    <location>
        <begin position="239"/>
        <end position="258"/>
    </location>
</feature>
<dbReference type="Proteomes" id="UP001652580">
    <property type="component" value="Chromosome 15"/>
</dbReference>
<feature type="compositionally biased region" description="Low complexity" evidence="1">
    <location>
        <begin position="192"/>
        <end position="201"/>
    </location>
</feature>
<evidence type="ECO:0000313" key="3">
    <source>
        <dbReference type="RefSeq" id="XP_057385688.1"/>
    </source>
</evidence>
<keyword evidence="2" id="KW-1185">Reference proteome</keyword>
<organism evidence="2 3">
    <name type="scientific">Balaenoptera acutorostrata</name>
    <name type="common">Common minke whale</name>
    <name type="synonym">Balaena rostrata</name>
    <dbReference type="NCBI Taxonomy" id="9767"/>
    <lineage>
        <taxon>Eukaryota</taxon>
        <taxon>Metazoa</taxon>
        <taxon>Chordata</taxon>
        <taxon>Craniata</taxon>
        <taxon>Vertebrata</taxon>
        <taxon>Euteleostomi</taxon>
        <taxon>Mammalia</taxon>
        <taxon>Eutheria</taxon>
        <taxon>Laurasiatheria</taxon>
        <taxon>Artiodactyla</taxon>
        <taxon>Whippomorpha</taxon>
        <taxon>Cetacea</taxon>
        <taxon>Mysticeti</taxon>
        <taxon>Balaenopteridae</taxon>
        <taxon>Balaenoptera</taxon>
    </lineage>
</organism>
<feature type="compositionally biased region" description="Basic residues" evidence="1">
    <location>
        <begin position="147"/>
        <end position="156"/>
    </location>
</feature>
<feature type="region of interest" description="Disordered" evidence="1">
    <location>
        <begin position="1"/>
        <end position="31"/>
    </location>
</feature>
<feature type="region of interest" description="Disordered" evidence="1">
    <location>
        <begin position="87"/>
        <end position="202"/>
    </location>
</feature>